<dbReference type="Proteomes" id="UP000789704">
    <property type="component" value="Unassembled WGS sequence"/>
</dbReference>
<dbReference type="EMBL" id="CAJQZC010000006">
    <property type="protein sequence ID" value="CAG4905767.1"/>
    <property type="molecule type" value="Genomic_DNA"/>
</dbReference>
<evidence type="ECO:0000256" key="1">
    <source>
        <dbReference type="SAM" id="Phobius"/>
    </source>
</evidence>
<comment type="caution">
    <text evidence="2">The sequence shown here is derived from an EMBL/GenBank/DDBJ whole genome shotgun (WGS) entry which is preliminary data.</text>
</comment>
<reference evidence="2" key="1">
    <citation type="submission" date="2021-04" db="EMBL/GenBank/DDBJ databases">
        <authorList>
            <person name="Vanwijnsberghe S."/>
        </authorList>
    </citation>
    <scope>NUCLEOTIDE SEQUENCE</scope>
    <source>
        <strain evidence="2">LMG 31841</strain>
    </source>
</reference>
<gene>
    <name evidence="2" type="ORF">LMG31841_03485</name>
</gene>
<dbReference type="RefSeq" id="WP_228879196.1">
    <property type="nucleotide sequence ID" value="NZ_CAJQZC010000006.1"/>
</dbReference>
<keyword evidence="1" id="KW-0472">Membrane</keyword>
<keyword evidence="1" id="KW-1133">Transmembrane helix</keyword>
<name>A0A9N8RYX3_9BURK</name>
<evidence type="ECO:0000313" key="2">
    <source>
        <dbReference type="EMBL" id="CAG4905767.1"/>
    </source>
</evidence>
<proteinExistence type="predicted"/>
<keyword evidence="3" id="KW-1185">Reference proteome</keyword>
<evidence type="ECO:0000313" key="3">
    <source>
        <dbReference type="Proteomes" id="UP000789704"/>
    </source>
</evidence>
<keyword evidence="1" id="KW-0812">Transmembrane</keyword>
<organism evidence="2 3">
    <name type="scientific">Paraburkholderia saeva</name>
    <dbReference type="NCBI Taxonomy" id="2777537"/>
    <lineage>
        <taxon>Bacteria</taxon>
        <taxon>Pseudomonadati</taxon>
        <taxon>Pseudomonadota</taxon>
        <taxon>Betaproteobacteria</taxon>
        <taxon>Burkholderiales</taxon>
        <taxon>Burkholderiaceae</taxon>
        <taxon>Paraburkholderia</taxon>
    </lineage>
</organism>
<feature type="transmembrane region" description="Helical" evidence="1">
    <location>
        <begin position="21"/>
        <end position="40"/>
    </location>
</feature>
<accession>A0A9N8RYX3</accession>
<sequence length="174" mass="19750">MLKKIHERIKDFYVGRTPVGGLFLLALIAIAGLAALAFYWSFMDVILPVPRWVEKVALLVFAAFLYGRYSLPEKKEISWLKTRDYYPVRVELEHSDLGLVAGEVLFGMIGRTGDNNHRYVELSGTVETVGKWRDALKAAKRPYRYVTAAGWETGNDPKWVSLASMTDFYGNKVL</sequence>
<protein>
    <submittedName>
        <fullName evidence="2">Uncharacterized protein</fullName>
    </submittedName>
</protein>
<dbReference type="AlphaFoldDB" id="A0A9N8RYX3"/>